<dbReference type="EMBL" id="BJWG01000010">
    <property type="protein sequence ID" value="GEL95646.1"/>
    <property type="molecule type" value="Genomic_DNA"/>
</dbReference>
<proteinExistence type="predicted"/>
<accession>A0A511JCD5</accession>
<keyword evidence="2" id="KW-1185">Reference proteome</keyword>
<comment type="caution">
    <text evidence="1">The sequence shown here is derived from an EMBL/GenBank/DDBJ whole genome shotgun (WGS) entry which is preliminary data.</text>
</comment>
<evidence type="ECO:0000313" key="1">
    <source>
        <dbReference type="EMBL" id="GEL95646.1"/>
    </source>
</evidence>
<dbReference type="RefSeq" id="WP_146843282.1">
    <property type="nucleotide sequence ID" value="NZ_BJWG01000010.1"/>
</dbReference>
<protein>
    <submittedName>
        <fullName evidence="1">Uncharacterized protein</fullName>
    </submittedName>
</protein>
<dbReference type="AlphaFoldDB" id="A0A511JCD5"/>
<gene>
    <name evidence="1" type="ORF">CCO02nite_23040</name>
</gene>
<reference evidence="1 2" key="1">
    <citation type="submission" date="2019-07" db="EMBL/GenBank/DDBJ databases">
        <title>Whole genome shotgun sequence of Cellulomonas composti NBRC 100758.</title>
        <authorList>
            <person name="Hosoyama A."/>
            <person name="Uohara A."/>
            <person name="Ohji S."/>
            <person name="Ichikawa N."/>
        </authorList>
    </citation>
    <scope>NUCLEOTIDE SEQUENCE [LARGE SCALE GENOMIC DNA]</scope>
    <source>
        <strain evidence="1 2">NBRC 100758</strain>
    </source>
</reference>
<name>A0A511JCD5_9CELL</name>
<dbReference type="Proteomes" id="UP000321720">
    <property type="component" value="Unassembled WGS sequence"/>
</dbReference>
<organism evidence="1 2">
    <name type="scientific">Cellulomonas composti</name>
    <dbReference type="NCBI Taxonomy" id="266130"/>
    <lineage>
        <taxon>Bacteria</taxon>
        <taxon>Bacillati</taxon>
        <taxon>Actinomycetota</taxon>
        <taxon>Actinomycetes</taxon>
        <taxon>Micrococcales</taxon>
        <taxon>Cellulomonadaceae</taxon>
        <taxon>Cellulomonas</taxon>
    </lineage>
</organism>
<evidence type="ECO:0000313" key="2">
    <source>
        <dbReference type="Proteomes" id="UP000321720"/>
    </source>
</evidence>
<sequence>MRDLRDLLSETARHAPVDVPATGGLVGRVRRRRAVRTGVRSAAGVGAVGAIAFAAVHVPSLQNQAADEAGIASDPAAEAGSCGGRLADLDATASTVDGPVRVAVVPAATSTVGIDSSTLDVAVVVGSSFEDPVVMSFGGASVVLTDDDGIVVATAEVDPGALAQVELGSQKPLYLWSGIGLESCSDQAPLDGDYEVWAVLQDGAGQIVGGGTPVRVADGQVPTVCGRDIDDVVTGVDHELAIEGEIQLGTVGEDTEFESGAGTDTLWLRTEVTARGDESDAGAMDGVRLLLTDESGTVVMDSATSPNAGRSAEWYDLPAVGLGGQLFADAVGCDGQPLPEGDYEAWALRMTSSWDAEEPGGRLVGANVGGFSFGSGSSDGSGSGEG</sequence>